<accession>A0ABW6ZRU0</accession>
<keyword evidence="3" id="KW-1185">Reference proteome</keyword>
<keyword evidence="1" id="KW-1133">Transmembrane helix</keyword>
<evidence type="ECO:0000313" key="3">
    <source>
        <dbReference type="Proteomes" id="UP001604002"/>
    </source>
</evidence>
<organism evidence="2 3">
    <name type="scientific">Xanthobacter oligotrophicus</name>
    <dbReference type="NCBI Taxonomy" id="2607286"/>
    <lineage>
        <taxon>Bacteria</taxon>
        <taxon>Pseudomonadati</taxon>
        <taxon>Pseudomonadota</taxon>
        <taxon>Alphaproteobacteria</taxon>
        <taxon>Hyphomicrobiales</taxon>
        <taxon>Xanthobacteraceae</taxon>
        <taxon>Xanthobacter</taxon>
    </lineage>
</organism>
<dbReference type="InterPro" id="IPR012667">
    <property type="entry name" value="CbtB_put"/>
</dbReference>
<name>A0ABW6ZRU0_9HYPH</name>
<dbReference type="Pfam" id="PF09489">
    <property type="entry name" value="CbtB"/>
    <property type="match status" value="1"/>
</dbReference>
<protein>
    <submittedName>
        <fullName evidence="2">CbtB domain-containing protein</fullName>
    </submittedName>
</protein>
<proteinExistence type="predicted"/>
<evidence type="ECO:0000256" key="1">
    <source>
        <dbReference type="SAM" id="Phobius"/>
    </source>
</evidence>
<keyword evidence="1" id="KW-0812">Transmembrane</keyword>
<reference evidence="2 3" key="1">
    <citation type="submission" date="2024-02" db="EMBL/GenBank/DDBJ databases">
        <title>Expansion and revision of Xanthobacter and proposal of Roseixanthobacter gen. nov.</title>
        <authorList>
            <person name="Soltysiak M.P.M."/>
            <person name="Jalihal A."/>
            <person name="Ory A."/>
            <person name="Chrisophersen C."/>
            <person name="Lee A.D."/>
            <person name="Boulton J."/>
            <person name="Springer M."/>
        </authorList>
    </citation>
    <scope>NUCLEOTIDE SEQUENCE [LARGE SCALE GENOMIC DNA]</scope>
    <source>
        <strain evidence="2 3">23A</strain>
    </source>
</reference>
<keyword evidence="1" id="KW-0472">Membrane</keyword>
<gene>
    <name evidence="2" type="ORF">V5F32_04585</name>
</gene>
<evidence type="ECO:0000313" key="2">
    <source>
        <dbReference type="EMBL" id="MFG1371434.1"/>
    </source>
</evidence>
<comment type="caution">
    <text evidence="2">The sequence shown here is derived from an EMBL/GenBank/DDBJ whole genome shotgun (WGS) entry which is preliminary data.</text>
</comment>
<sequence length="63" mass="6461">MMTTQTQSPNPAAAESGVASRAVQITLAGLLGLFIVGGVGFSGIPVLHNAAHDYRHSTGFPCH</sequence>
<dbReference type="NCBIfam" id="TIGR02459">
    <property type="entry name" value="CbtB"/>
    <property type="match status" value="1"/>
</dbReference>
<dbReference type="Proteomes" id="UP001604002">
    <property type="component" value="Unassembled WGS sequence"/>
</dbReference>
<dbReference type="RefSeq" id="WP_393991417.1">
    <property type="nucleotide sequence ID" value="NZ_JBAFVH010000002.1"/>
</dbReference>
<feature type="transmembrane region" description="Helical" evidence="1">
    <location>
        <begin position="25"/>
        <end position="47"/>
    </location>
</feature>
<dbReference type="EMBL" id="JBAFVH010000002">
    <property type="protein sequence ID" value="MFG1371434.1"/>
    <property type="molecule type" value="Genomic_DNA"/>
</dbReference>